<evidence type="ECO:0000313" key="2">
    <source>
        <dbReference type="Proteomes" id="UP000814140"/>
    </source>
</evidence>
<proteinExistence type="predicted"/>
<comment type="caution">
    <text evidence="1">The sequence shown here is derived from an EMBL/GenBank/DDBJ whole genome shotgun (WGS) entry which is preliminary data.</text>
</comment>
<reference evidence="1" key="1">
    <citation type="submission" date="2021-03" db="EMBL/GenBank/DDBJ databases">
        <authorList>
            <consortium name="DOE Joint Genome Institute"/>
            <person name="Ahrendt S."/>
            <person name="Looney B.P."/>
            <person name="Miyauchi S."/>
            <person name="Morin E."/>
            <person name="Drula E."/>
            <person name="Courty P.E."/>
            <person name="Chicoki N."/>
            <person name="Fauchery L."/>
            <person name="Kohler A."/>
            <person name="Kuo A."/>
            <person name="Labutti K."/>
            <person name="Pangilinan J."/>
            <person name="Lipzen A."/>
            <person name="Riley R."/>
            <person name="Andreopoulos W."/>
            <person name="He G."/>
            <person name="Johnson J."/>
            <person name="Barry K.W."/>
            <person name="Grigoriev I.V."/>
            <person name="Nagy L."/>
            <person name="Hibbett D."/>
            <person name="Henrissat B."/>
            <person name="Matheny P.B."/>
            <person name="Labbe J."/>
            <person name="Martin F."/>
        </authorList>
    </citation>
    <scope>NUCLEOTIDE SEQUENCE</scope>
    <source>
        <strain evidence="1">HHB10654</strain>
    </source>
</reference>
<reference evidence="1" key="2">
    <citation type="journal article" date="2022" name="New Phytol.">
        <title>Evolutionary transition to the ectomycorrhizal habit in the genomes of a hyperdiverse lineage of mushroom-forming fungi.</title>
        <authorList>
            <person name="Looney B."/>
            <person name="Miyauchi S."/>
            <person name="Morin E."/>
            <person name="Drula E."/>
            <person name="Courty P.E."/>
            <person name="Kohler A."/>
            <person name="Kuo A."/>
            <person name="LaButti K."/>
            <person name="Pangilinan J."/>
            <person name="Lipzen A."/>
            <person name="Riley R."/>
            <person name="Andreopoulos W."/>
            <person name="He G."/>
            <person name="Johnson J."/>
            <person name="Nolan M."/>
            <person name="Tritt A."/>
            <person name="Barry K.W."/>
            <person name="Grigoriev I.V."/>
            <person name="Nagy L.G."/>
            <person name="Hibbett D."/>
            <person name="Henrissat B."/>
            <person name="Matheny P.B."/>
            <person name="Labbe J."/>
            <person name="Martin F.M."/>
        </authorList>
    </citation>
    <scope>NUCLEOTIDE SEQUENCE</scope>
    <source>
        <strain evidence="1">HHB10654</strain>
    </source>
</reference>
<protein>
    <submittedName>
        <fullName evidence="1">P-loop containing nucleoside triphosphate hydrolase protein</fullName>
    </submittedName>
</protein>
<dbReference type="EMBL" id="MU277223">
    <property type="protein sequence ID" value="KAI0059885.1"/>
    <property type="molecule type" value="Genomic_DNA"/>
</dbReference>
<dbReference type="Proteomes" id="UP000814140">
    <property type="component" value="Unassembled WGS sequence"/>
</dbReference>
<gene>
    <name evidence="1" type="ORF">BV25DRAFT_1828604</name>
</gene>
<keyword evidence="1" id="KW-0378">Hydrolase</keyword>
<keyword evidence="2" id="KW-1185">Reference proteome</keyword>
<accession>A0ACB8STX3</accession>
<organism evidence="1 2">
    <name type="scientific">Artomyces pyxidatus</name>
    <dbReference type="NCBI Taxonomy" id="48021"/>
    <lineage>
        <taxon>Eukaryota</taxon>
        <taxon>Fungi</taxon>
        <taxon>Dikarya</taxon>
        <taxon>Basidiomycota</taxon>
        <taxon>Agaricomycotina</taxon>
        <taxon>Agaricomycetes</taxon>
        <taxon>Russulales</taxon>
        <taxon>Auriscalpiaceae</taxon>
        <taxon>Artomyces</taxon>
    </lineage>
</organism>
<sequence>MTARRRIEVAPRDPFDRESVPHAEFRTRDGTRGLSPRQGDRQRVQREGSSGESGDRRDNGAPGTARTRKQEGDFRGVRGDWKGPGYRGERLKDGGSERRYTDRPSWKRENSDGWKSNRGPSLARAGRTDDKRPRRDDSRPNWSGEKRDGRKNGDERSWRREIKPSWRGHDGSSRRDIDKEPRVRNDGGQGSRDDKSWGWKDRPDRDVRQYRSSPSSYARAADKAASHVEAEFDFSAKPEPPRALPATFASPPLVDGLLRSVQEVLGPTARPTPIQALALKHLFSEPADGAYRQFLLASETGSGKSIAYMLPMLQALKQAEIERPPPLHRPHPLNPRGLVLAPTHELSRQLTAFAKALIHNIKLRVQSVSRANVATASSHFGGRGRVTASKMAAAFGEVRGESGEFEVKKGGSGHDVDLLVGTPSKILELVRGNGWDRQFEEDEEERAKSWVVGRPQMGLADVEWVVIDEADILFDADFIEETGQLLSDIAAARGHPVPLLYTPRDPNQVEAPLPTPVAYPFNFVLTSATFPAALAAHLDNHHPSMTRLVSPNLHRLPKNLALEFAPYASGNRNADVATKIRAIWQENALVGQEPSRIVVFGNTRTRVEEMGKYLDEHKIANVVVTGGGGRLHGSNRHLAGFLKPTSRPAPSSDIATDSASQDASTSAIESGDEAAAAPSTNSETSAAENLPTSEGAKVDASPADDEQPRVLLSTSLLARGLDFDPSVSHVLVLEPPRNTADFLHRAGRTARAGQKGRVIVFGKGGGRGADRVREMRRRVEALRAR</sequence>
<evidence type="ECO:0000313" key="1">
    <source>
        <dbReference type="EMBL" id="KAI0059885.1"/>
    </source>
</evidence>
<name>A0ACB8STX3_9AGAM</name>